<sequence>MRTASAVRSVRLGRGSDSLMPDSVVEMRFSSRSLAADGTLSSRPRAGAHRFSSAIEMDEEEEDGGGITTEGAPAFSPGVESSGGDIWTLPLPLRFLRRRGQRESDFFRIHSRSPIVDARLVTIDDPQPLLGHGEHELHEPLLNGPLDVPILLTHARRRTPVSAAGTATAGIIHYLAVLPAATTLLPPQQLGAADAAEPESRLICRGRELVAAVE</sequence>
<gene>
    <name evidence="2" type="ORF">BN1708_010657</name>
</gene>
<accession>A0A0G4KSV7</accession>
<evidence type="ECO:0000313" key="3">
    <source>
        <dbReference type="Proteomes" id="UP000044602"/>
    </source>
</evidence>
<evidence type="ECO:0000256" key="1">
    <source>
        <dbReference type="SAM" id="MobiDB-lite"/>
    </source>
</evidence>
<organism evidence="2 3">
    <name type="scientific">Verticillium longisporum</name>
    <name type="common">Verticillium dahliae var. longisporum</name>
    <dbReference type="NCBI Taxonomy" id="100787"/>
    <lineage>
        <taxon>Eukaryota</taxon>
        <taxon>Fungi</taxon>
        <taxon>Dikarya</taxon>
        <taxon>Ascomycota</taxon>
        <taxon>Pezizomycotina</taxon>
        <taxon>Sordariomycetes</taxon>
        <taxon>Hypocreomycetidae</taxon>
        <taxon>Glomerellales</taxon>
        <taxon>Plectosphaerellaceae</taxon>
        <taxon>Verticillium</taxon>
    </lineage>
</organism>
<dbReference type="AlphaFoldDB" id="A0A0G4KSV7"/>
<dbReference type="Proteomes" id="UP000044602">
    <property type="component" value="Unassembled WGS sequence"/>
</dbReference>
<name>A0A0G4KSV7_VERLO</name>
<dbReference type="EMBL" id="CVQH01004224">
    <property type="protein sequence ID" value="CRK12903.1"/>
    <property type="molecule type" value="Genomic_DNA"/>
</dbReference>
<proteinExistence type="predicted"/>
<feature type="region of interest" description="Disordered" evidence="1">
    <location>
        <begin position="36"/>
        <end position="67"/>
    </location>
</feature>
<keyword evidence="3" id="KW-1185">Reference proteome</keyword>
<evidence type="ECO:0000313" key="2">
    <source>
        <dbReference type="EMBL" id="CRK12903.1"/>
    </source>
</evidence>
<reference evidence="2 3" key="1">
    <citation type="submission" date="2015-05" db="EMBL/GenBank/DDBJ databases">
        <authorList>
            <person name="Wang D.B."/>
            <person name="Wang M."/>
        </authorList>
    </citation>
    <scope>NUCLEOTIDE SEQUENCE [LARGE SCALE GENOMIC DNA]</scope>
    <source>
        <strain evidence="2">VL1</strain>
    </source>
</reference>
<protein>
    <submittedName>
        <fullName evidence="2">Uncharacterized protein</fullName>
    </submittedName>
</protein>